<keyword evidence="1" id="KW-0812">Transmembrane</keyword>
<dbReference type="PANTHER" id="PTHR23028:SF53">
    <property type="entry name" value="ACYL_TRANSF_3 DOMAIN-CONTAINING PROTEIN"/>
    <property type="match status" value="1"/>
</dbReference>
<proteinExistence type="predicted"/>
<dbReference type="OrthoDB" id="3674414at2"/>
<name>A0A1H9XVW0_9PSEU</name>
<dbReference type="GO" id="GO:0016020">
    <property type="term" value="C:membrane"/>
    <property type="evidence" value="ECO:0007669"/>
    <property type="project" value="TreeGrafter"/>
</dbReference>
<keyword evidence="1" id="KW-1133">Transmembrane helix</keyword>
<dbReference type="InterPro" id="IPR002656">
    <property type="entry name" value="Acyl_transf_3_dom"/>
</dbReference>
<feature type="transmembrane region" description="Helical" evidence="1">
    <location>
        <begin position="216"/>
        <end position="235"/>
    </location>
</feature>
<feature type="transmembrane region" description="Helical" evidence="1">
    <location>
        <begin position="27"/>
        <end position="47"/>
    </location>
</feature>
<feature type="transmembrane region" description="Helical" evidence="1">
    <location>
        <begin position="305"/>
        <end position="321"/>
    </location>
</feature>
<evidence type="ECO:0000313" key="4">
    <source>
        <dbReference type="Proteomes" id="UP000199028"/>
    </source>
</evidence>
<feature type="transmembrane region" description="Helical" evidence="1">
    <location>
        <begin position="104"/>
        <end position="123"/>
    </location>
</feature>
<feature type="transmembrane region" description="Helical" evidence="1">
    <location>
        <begin position="242"/>
        <end position="259"/>
    </location>
</feature>
<dbReference type="InterPro" id="IPR050879">
    <property type="entry name" value="Acyltransferase_3"/>
</dbReference>
<keyword evidence="3" id="KW-0378">Hydrolase</keyword>
<reference evidence="4" key="1">
    <citation type="submission" date="2016-10" db="EMBL/GenBank/DDBJ databases">
        <authorList>
            <person name="Varghese N."/>
            <person name="Submissions S."/>
        </authorList>
    </citation>
    <scope>NUCLEOTIDE SEQUENCE [LARGE SCALE GENOMIC DNA]</scope>
    <source>
        <strain evidence="4">CGMCC 4.578</strain>
    </source>
</reference>
<accession>A0A1H9XVW0</accession>
<protein>
    <submittedName>
        <fullName evidence="3">Peptidoglycan/LPS O-acetylase OafA/YrhL, contains acyltransferase and SGNH-hydrolase domains</fullName>
    </submittedName>
</protein>
<dbReference type="GO" id="GO:0000271">
    <property type="term" value="P:polysaccharide biosynthetic process"/>
    <property type="evidence" value="ECO:0007669"/>
    <property type="project" value="TreeGrafter"/>
</dbReference>
<keyword evidence="3" id="KW-0012">Acyltransferase</keyword>
<dbReference type="RefSeq" id="WP_090072068.1">
    <property type="nucleotide sequence ID" value="NZ_FOFT01000018.1"/>
</dbReference>
<dbReference type="EMBL" id="FOFT01000018">
    <property type="protein sequence ID" value="SES49887.1"/>
    <property type="molecule type" value="Genomic_DNA"/>
</dbReference>
<keyword evidence="4" id="KW-1185">Reference proteome</keyword>
<keyword evidence="3" id="KW-0808">Transferase</keyword>
<organism evidence="3 4">
    <name type="scientific">Lentzea flaviverrucosa</name>
    <dbReference type="NCBI Taxonomy" id="200379"/>
    <lineage>
        <taxon>Bacteria</taxon>
        <taxon>Bacillati</taxon>
        <taxon>Actinomycetota</taxon>
        <taxon>Actinomycetes</taxon>
        <taxon>Pseudonocardiales</taxon>
        <taxon>Pseudonocardiaceae</taxon>
        <taxon>Lentzea</taxon>
    </lineage>
</organism>
<gene>
    <name evidence="3" type="ORF">SAMN05216195_118123</name>
</gene>
<feature type="transmembrane region" description="Helical" evidence="1">
    <location>
        <begin position="156"/>
        <end position="176"/>
    </location>
</feature>
<keyword evidence="1" id="KW-0472">Membrane</keyword>
<sequence length="370" mass="41159">MTDTLTKPDVQATPQVGGKGYMHGLDLLRVIASVGVVLTHLTAWFTLRDQDFWLAHWVERDVVGTLHLNPRLSFMGVALFLVVSGVVVTHVADRERPLQFLRRRVIRIMPLLWVVTPLVWLLINLGFQVSSAKENDLTFGDMVSGMFLVNYFQEPFVALVAVTWTLTIQVVFYAYVAVTIPLLRRRPWIPPLAAVPLCFITLLITDGFSTNTSHQIGQFGAYLPVLCIGQLISLVHSGKVNPIAGTAIGATHFVLFTWADKVGGYTSQGDSVPRTLFVAVLLTIVLVSASGPVTRSAFIRGWSKRTYAIYLVHLSCMYPLFDTLMDVLDPNLVALMGLALTALVTEVLHRFVEMPANNAVRRWEKRKTNS</sequence>
<feature type="domain" description="Acyltransferase 3" evidence="2">
    <location>
        <begin position="23"/>
        <end position="345"/>
    </location>
</feature>
<evidence type="ECO:0000313" key="3">
    <source>
        <dbReference type="EMBL" id="SES49887.1"/>
    </source>
</evidence>
<feature type="transmembrane region" description="Helical" evidence="1">
    <location>
        <begin position="271"/>
        <end position="293"/>
    </location>
</feature>
<dbReference type="Proteomes" id="UP000199028">
    <property type="component" value="Unassembled WGS sequence"/>
</dbReference>
<feature type="transmembrane region" description="Helical" evidence="1">
    <location>
        <begin position="188"/>
        <end position="204"/>
    </location>
</feature>
<dbReference type="GO" id="GO:0016787">
    <property type="term" value="F:hydrolase activity"/>
    <property type="evidence" value="ECO:0007669"/>
    <property type="project" value="UniProtKB-KW"/>
</dbReference>
<dbReference type="Pfam" id="PF01757">
    <property type="entry name" value="Acyl_transf_3"/>
    <property type="match status" value="1"/>
</dbReference>
<dbReference type="GO" id="GO:0016747">
    <property type="term" value="F:acyltransferase activity, transferring groups other than amino-acyl groups"/>
    <property type="evidence" value="ECO:0007669"/>
    <property type="project" value="InterPro"/>
</dbReference>
<dbReference type="AlphaFoldDB" id="A0A1H9XVW0"/>
<feature type="transmembrane region" description="Helical" evidence="1">
    <location>
        <begin position="333"/>
        <end position="352"/>
    </location>
</feature>
<evidence type="ECO:0000256" key="1">
    <source>
        <dbReference type="SAM" id="Phobius"/>
    </source>
</evidence>
<feature type="transmembrane region" description="Helical" evidence="1">
    <location>
        <begin position="72"/>
        <end position="92"/>
    </location>
</feature>
<evidence type="ECO:0000259" key="2">
    <source>
        <dbReference type="Pfam" id="PF01757"/>
    </source>
</evidence>
<dbReference type="PANTHER" id="PTHR23028">
    <property type="entry name" value="ACETYLTRANSFERASE"/>
    <property type="match status" value="1"/>
</dbReference>